<dbReference type="STRING" id="745368.SAMN02745178_00670"/>
<dbReference type="Proteomes" id="UP000190286">
    <property type="component" value="Unassembled WGS sequence"/>
</dbReference>
<keyword evidence="6 7" id="KW-0066">ATP synthesis</keyword>
<dbReference type="PRINTS" id="PR00125">
    <property type="entry name" value="ATPASEDELTA"/>
</dbReference>
<protein>
    <recommendedName>
        <fullName evidence="7">ATP synthase subunit delta</fullName>
    </recommendedName>
    <alternativeName>
        <fullName evidence="7">ATP synthase F(1) sector subunit delta</fullName>
    </alternativeName>
    <alternativeName>
        <fullName evidence="7">F-type ATPase subunit delta</fullName>
        <shortName evidence="7">F-ATPase subunit delta</shortName>
    </alternativeName>
</protein>
<name>A0A1T4WL40_9FIRM</name>
<dbReference type="GeneID" id="93337160"/>
<dbReference type="SUPFAM" id="SSF47928">
    <property type="entry name" value="N-terminal domain of the delta subunit of the F1F0-ATP synthase"/>
    <property type="match status" value="1"/>
</dbReference>
<comment type="function">
    <text evidence="7">This protein is part of the stalk that links CF(0) to CF(1). It either transmits conformational changes from CF(0) to CF(1) or is implicated in proton conduction.</text>
</comment>
<dbReference type="NCBIfam" id="TIGR01145">
    <property type="entry name" value="ATP_synt_delta"/>
    <property type="match status" value="1"/>
</dbReference>
<gene>
    <name evidence="7" type="primary">atpH</name>
    <name evidence="8" type="ORF">SAMN02745178_00670</name>
</gene>
<dbReference type="GO" id="GO:0046933">
    <property type="term" value="F:proton-transporting ATP synthase activity, rotational mechanism"/>
    <property type="evidence" value="ECO:0007669"/>
    <property type="project" value="UniProtKB-UniRule"/>
</dbReference>
<evidence type="ECO:0000313" key="9">
    <source>
        <dbReference type="Proteomes" id="UP000190286"/>
    </source>
</evidence>
<keyword evidence="2 7" id="KW-0813">Transport</keyword>
<keyword evidence="4 7" id="KW-0406">Ion transport</keyword>
<keyword evidence="9" id="KW-1185">Reference proteome</keyword>
<organism evidence="8 9">
    <name type="scientific">Gemmiger formicilis</name>
    <dbReference type="NCBI Taxonomy" id="745368"/>
    <lineage>
        <taxon>Bacteria</taxon>
        <taxon>Bacillati</taxon>
        <taxon>Bacillota</taxon>
        <taxon>Clostridia</taxon>
        <taxon>Eubacteriales</taxon>
        <taxon>Gemmiger</taxon>
    </lineage>
</organism>
<dbReference type="GO" id="GO:0005886">
    <property type="term" value="C:plasma membrane"/>
    <property type="evidence" value="ECO:0007669"/>
    <property type="project" value="UniProtKB-SubCell"/>
</dbReference>
<dbReference type="InterPro" id="IPR000711">
    <property type="entry name" value="ATPase_OSCP/dsu"/>
</dbReference>
<comment type="function">
    <text evidence="7">F(1)F(0) ATP synthase produces ATP from ADP in the presence of a proton or sodium gradient. F-type ATPases consist of two structural domains, F(1) containing the extramembraneous catalytic core and F(0) containing the membrane proton channel, linked together by a central stalk and a peripheral stalk. During catalysis, ATP synthesis in the catalytic domain of F(1) is coupled via a rotary mechanism of the central stalk subunits to proton translocation.</text>
</comment>
<accession>A0A1T4WL40</accession>
<evidence type="ECO:0000256" key="2">
    <source>
        <dbReference type="ARBA" id="ARBA00022448"/>
    </source>
</evidence>
<keyword evidence="3 7" id="KW-0375">Hydrogen ion transport</keyword>
<dbReference type="Pfam" id="PF00213">
    <property type="entry name" value="OSCP"/>
    <property type="match status" value="1"/>
</dbReference>
<dbReference type="HAMAP" id="MF_01416">
    <property type="entry name" value="ATP_synth_delta_bact"/>
    <property type="match status" value="1"/>
</dbReference>
<evidence type="ECO:0000256" key="4">
    <source>
        <dbReference type="ARBA" id="ARBA00023065"/>
    </source>
</evidence>
<sequence>MTELAKRYGGSLYELAAEENLTDELLQQLRTAVNSIEAEPQYLRLLSTPSVPKKERCALLDKAFEGAHPYLVNFLKLLCGEDLLGELPGCLRAYQDRYNVDHNILEVTAVSAIALTAPSREKLLAKLQKMTGKNIVLTETVDPAVLGGLRLDMDGTRLDGTVQRHLERLRTEIDGAVL</sequence>
<dbReference type="GO" id="GO:0045259">
    <property type="term" value="C:proton-transporting ATP synthase complex"/>
    <property type="evidence" value="ECO:0007669"/>
    <property type="project" value="UniProtKB-KW"/>
</dbReference>
<dbReference type="Gene3D" id="1.10.520.20">
    <property type="entry name" value="N-terminal domain of the delta subunit of the F1F0-ATP synthase"/>
    <property type="match status" value="1"/>
</dbReference>
<dbReference type="OrthoDB" id="9802471at2"/>
<comment type="subcellular location">
    <subcellularLocation>
        <location evidence="7">Cell membrane</location>
        <topology evidence="7">Peripheral membrane protein</topology>
    </subcellularLocation>
    <subcellularLocation>
        <location evidence="1">Membrane</location>
    </subcellularLocation>
</comment>
<evidence type="ECO:0000256" key="1">
    <source>
        <dbReference type="ARBA" id="ARBA00004370"/>
    </source>
</evidence>
<keyword evidence="5 7" id="KW-0472">Membrane</keyword>
<dbReference type="RefSeq" id="WP_078783674.1">
    <property type="nucleotide sequence ID" value="NZ_DBGBBC010000024.1"/>
</dbReference>
<evidence type="ECO:0000256" key="5">
    <source>
        <dbReference type="ARBA" id="ARBA00023136"/>
    </source>
</evidence>
<dbReference type="PANTHER" id="PTHR11910">
    <property type="entry name" value="ATP SYNTHASE DELTA CHAIN"/>
    <property type="match status" value="1"/>
</dbReference>
<dbReference type="EMBL" id="FUYF01000003">
    <property type="protein sequence ID" value="SKA77615.1"/>
    <property type="molecule type" value="Genomic_DNA"/>
</dbReference>
<comment type="similarity">
    <text evidence="7">Belongs to the ATPase delta chain family.</text>
</comment>
<dbReference type="InterPro" id="IPR026015">
    <property type="entry name" value="ATP_synth_OSCP/delta_N_sf"/>
</dbReference>
<dbReference type="AlphaFoldDB" id="A0A1T4WL40"/>
<evidence type="ECO:0000313" key="8">
    <source>
        <dbReference type="EMBL" id="SKA77615.1"/>
    </source>
</evidence>
<evidence type="ECO:0000256" key="3">
    <source>
        <dbReference type="ARBA" id="ARBA00022781"/>
    </source>
</evidence>
<evidence type="ECO:0000256" key="7">
    <source>
        <dbReference type="HAMAP-Rule" id="MF_01416"/>
    </source>
</evidence>
<evidence type="ECO:0000256" key="6">
    <source>
        <dbReference type="ARBA" id="ARBA00023310"/>
    </source>
</evidence>
<proteinExistence type="inferred from homology"/>
<keyword evidence="7" id="KW-1003">Cell membrane</keyword>
<reference evidence="8 9" key="1">
    <citation type="submission" date="2017-02" db="EMBL/GenBank/DDBJ databases">
        <authorList>
            <person name="Peterson S.W."/>
        </authorList>
    </citation>
    <scope>NUCLEOTIDE SEQUENCE [LARGE SCALE GENOMIC DNA]</scope>
    <source>
        <strain evidence="8 9">ATCC 27749</strain>
    </source>
</reference>
<keyword evidence="7" id="KW-0139">CF(1)</keyword>